<evidence type="ECO:0000256" key="2">
    <source>
        <dbReference type="ARBA" id="ARBA00004648"/>
    </source>
</evidence>
<dbReference type="EMBL" id="FNRL01000010">
    <property type="protein sequence ID" value="SEA57856.1"/>
    <property type="molecule type" value="Genomic_DNA"/>
</dbReference>
<proteinExistence type="predicted"/>
<evidence type="ECO:0000256" key="7">
    <source>
        <dbReference type="ARBA" id="ARBA00022824"/>
    </source>
</evidence>
<dbReference type="STRING" id="408074.SAMN05660909_02533"/>
<comment type="subcellular location">
    <subcellularLocation>
        <location evidence="2">Endoplasmic reticulum membrane</location>
        <topology evidence="2">Single-pass type II membrane protein</topology>
    </subcellularLocation>
    <subcellularLocation>
        <location evidence="1">Golgi apparatus membrane</location>
        <topology evidence="1">Single-pass type II membrane protein</topology>
    </subcellularLocation>
</comment>
<dbReference type="GO" id="GO:0050650">
    <property type="term" value="P:chondroitin sulfate proteoglycan biosynthetic process"/>
    <property type="evidence" value="ECO:0007669"/>
    <property type="project" value="TreeGrafter"/>
</dbReference>
<dbReference type="OrthoDB" id="7943907at2"/>
<dbReference type="InterPro" id="IPR003406">
    <property type="entry name" value="Glyco_trans_14"/>
</dbReference>
<evidence type="ECO:0000256" key="12">
    <source>
        <dbReference type="ARBA" id="ARBA00023157"/>
    </source>
</evidence>
<keyword evidence="3" id="KW-0328">Glycosyltransferase</keyword>
<keyword evidence="8" id="KW-0735">Signal-anchor</keyword>
<evidence type="ECO:0000313" key="16">
    <source>
        <dbReference type="Proteomes" id="UP000199656"/>
    </source>
</evidence>
<keyword evidence="9" id="KW-1133">Transmembrane helix</keyword>
<accession>A0A1H4CBW3</accession>
<gene>
    <name evidence="15" type="ORF">SAMN05660909_02533</name>
</gene>
<dbReference type="RefSeq" id="WP_089762098.1">
    <property type="nucleotide sequence ID" value="NZ_BKAT01000007.1"/>
</dbReference>
<name>A0A1H4CBW3_9BACT</name>
<organism evidence="15 16">
    <name type="scientific">Chitinophaga terrae</name>
    <name type="common">ex Kim and Jung 2007</name>
    <dbReference type="NCBI Taxonomy" id="408074"/>
    <lineage>
        <taxon>Bacteria</taxon>
        <taxon>Pseudomonadati</taxon>
        <taxon>Bacteroidota</taxon>
        <taxon>Chitinophagia</taxon>
        <taxon>Chitinophagales</taxon>
        <taxon>Chitinophagaceae</taxon>
        <taxon>Chitinophaga</taxon>
    </lineage>
</organism>
<dbReference type="AlphaFoldDB" id="A0A1H4CBW3"/>
<reference evidence="16" key="1">
    <citation type="submission" date="2016-10" db="EMBL/GenBank/DDBJ databases">
        <authorList>
            <person name="Varghese N."/>
            <person name="Submissions S."/>
        </authorList>
    </citation>
    <scope>NUCLEOTIDE SEQUENCE [LARGE SCALE GENOMIC DNA]</scope>
    <source>
        <strain evidence="16">DSM 23920</strain>
    </source>
</reference>
<keyword evidence="10" id="KW-0333">Golgi apparatus</keyword>
<dbReference type="GO" id="GO:0015012">
    <property type="term" value="P:heparan sulfate proteoglycan biosynthetic process"/>
    <property type="evidence" value="ECO:0007669"/>
    <property type="project" value="TreeGrafter"/>
</dbReference>
<evidence type="ECO:0000313" key="15">
    <source>
        <dbReference type="EMBL" id="SEA57856.1"/>
    </source>
</evidence>
<dbReference type="Proteomes" id="UP000199656">
    <property type="component" value="Unassembled WGS sequence"/>
</dbReference>
<dbReference type="PANTHER" id="PTHR46025:SF3">
    <property type="entry name" value="XYLOSYLTRANSFERASE OXT"/>
    <property type="match status" value="1"/>
</dbReference>
<evidence type="ECO:0000256" key="5">
    <source>
        <dbReference type="ARBA" id="ARBA00022692"/>
    </source>
</evidence>
<evidence type="ECO:0000256" key="8">
    <source>
        <dbReference type="ARBA" id="ARBA00022968"/>
    </source>
</evidence>
<dbReference type="InterPro" id="IPR043538">
    <property type="entry name" value="XYLT"/>
</dbReference>
<evidence type="ECO:0000256" key="1">
    <source>
        <dbReference type="ARBA" id="ARBA00004323"/>
    </source>
</evidence>
<keyword evidence="16" id="KW-1185">Reference proteome</keyword>
<evidence type="ECO:0000256" key="14">
    <source>
        <dbReference type="ARBA" id="ARBA00042865"/>
    </source>
</evidence>
<evidence type="ECO:0000256" key="10">
    <source>
        <dbReference type="ARBA" id="ARBA00023034"/>
    </source>
</evidence>
<keyword evidence="7" id="KW-0256">Endoplasmic reticulum</keyword>
<keyword evidence="4" id="KW-0808">Transferase</keyword>
<protein>
    <recommendedName>
        <fullName evidence="14">Peptide O-xylosyltransferase</fullName>
    </recommendedName>
</protein>
<evidence type="ECO:0000256" key="3">
    <source>
        <dbReference type="ARBA" id="ARBA00022676"/>
    </source>
</evidence>
<sequence>MQPNSSPKRLAFIIQAHKHPAQVRRLIDKLHHPQVDCFLHIDSKCNIADWESLFHLPNVFIVPKRANVTWAGWGIIQASINSMEAVLAAGQQYAYITLMSGQDYTLKPIEEIYDFLCNVSSHTQFMDVISDEALAPMMTKMNEYHFVEYNFPGKYKFGKLLTKLLPRRKAPYRLKLYCGSAWWTLTQDCVEYCIQYERSHPLLRRYFKLTWGADEFIFQTILMNSKYREQITKDNLHYIDWSAGLANPKTFRMEDYNALLQSGKPFARKFDFHLSGELMDKLDTEMDRQQCHLTS</sequence>
<keyword evidence="13" id="KW-0325">Glycoprotein</keyword>
<dbReference type="PANTHER" id="PTHR46025">
    <property type="entry name" value="XYLOSYLTRANSFERASE OXT"/>
    <property type="match status" value="1"/>
</dbReference>
<keyword evidence="11" id="KW-0472">Membrane</keyword>
<evidence type="ECO:0000256" key="9">
    <source>
        <dbReference type="ARBA" id="ARBA00022989"/>
    </source>
</evidence>
<keyword evidence="5" id="KW-0812">Transmembrane</keyword>
<evidence type="ECO:0000256" key="13">
    <source>
        <dbReference type="ARBA" id="ARBA00023180"/>
    </source>
</evidence>
<dbReference type="Pfam" id="PF02485">
    <property type="entry name" value="Branch"/>
    <property type="match status" value="1"/>
</dbReference>
<keyword evidence="6" id="KW-0479">Metal-binding</keyword>
<dbReference type="GO" id="GO:0016020">
    <property type="term" value="C:membrane"/>
    <property type="evidence" value="ECO:0007669"/>
    <property type="project" value="InterPro"/>
</dbReference>
<keyword evidence="12" id="KW-1015">Disulfide bond</keyword>
<evidence type="ECO:0000256" key="4">
    <source>
        <dbReference type="ARBA" id="ARBA00022679"/>
    </source>
</evidence>
<dbReference type="GO" id="GO:0030158">
    <property type="term" value="F:protein xylosyltransferase activity"/>
    <property type="evidence" value="ECO:0007669"/>
    <property type="project" value="InterPro"/>
</dbReference>
<evidence type="ECO:0000256" key="11">
    <source>
        <dbReference type="ARBA" id="ARBA00023136"/>
    </source>
</evidence>
<evidence type="ECO:0000256" key="6">
    <source>
        <dbReference type="ARBA" id="ARBA00022723"/>
    </source>
</evidence>
<dbReference type="GO" id="GO:0046872">
    <property type="term" value="F:metal ion binding"/>
    <property type="evidence" value="ECO:0007669"/>
    <property type="project" value="UniProtKB-KW"/>
</dbReference>